<evidence type="ECO:0000256" key="13">
    <source>
        <dbReference type="ARBA" id="ARBA00023200"/>
    </source>
</evidence>
<comment type="function">
    <text evidence="16">Plays a major role in the induction and maintenance of cellular transformation.</text>
</comment>
<evidence type="ECO:0000256" key="14">
    <source>
        <dbReference type="ARBA" id="ARBA00023280"/>
    </source>
</evidence>
<dbReference type="OrthoDB" id="27353at10239"/>
<evidence type="ECO:0000256" key="2">
    <source>
        <dbReference type="ARBA" id="ARBA00022518"/>
    </source>
</evidence>
<evidence type="ECO:0000256" key="5">
    <source>
        <dbReference type="ARBA" id="ARBA00022632"/>
    </source>
</evidence>
<dbReference type="GO" id="GO:0030430">
    <property type="term" value="C:host cell cytoplasm"/>
    <property type="evidence" value="ECO:0007669"/>
    <property type="project" value="UniProtKB-SubCell"/>
</dbReference>
<protein>
    <recommendedName>
        <fullName evidence="16">Protein E6</fullName>
    </recommendedName>
</protein>
<keyword evidence="11 16" id="KW-0010">Activator</keyword>
<evidence type="ECO:0000256" key="9">
    <source>
        <dbReference type="ARBA" id="ARBA00023015"/>
    </source>
</evidence>
<keyword evidence="13" id="KW-1035">Host cytoplasm</keyword>
<dbReference type="GO" id="GO:0003677">
    <property type="term" value="F:DNA binding"/>
    <property type="evidence" value="ECO:0007669"/>
    <property type="project" value="UniProtKB-KW"/>
</dbReference>
<keyword evidence="18" id="KW-1185">Reference proteome</keyword>
<evidence type="ECO:0000256" key="1">
    <source>
        <dbReference type="ARBA" id="ARBA00006346"/>
    </source>
</evidence>
<keyword evidence="7 16" id="KW-0863">Zinc-finger</keyword>
<proteinExistence type="inferred from homology"/>
<evidence type="ECO:0000256" key="11">
    <source>
        <dbReference type="ARBA" id="ARBA00023159"/>
    </source>
</evidence>
<keyword evidence="15" id="KW-1119">Modulation of host cell apoptosis by virus</keyword>
<dbReference type="Proteomes" id="UP000155887">
    <property type="component" value="Segment"/>
</dbReference>
<organism evidence="17 18">
    <name type="scientific">Camelus dromedarius papillomavirus 1</name>
    <dbReference type="NCBI Taxonomy" id="996650"/>
    <lineage>
        <taxon>Viruses</taxon>
        <taxon>Monodnaviria</taxon>
        <taxon>Shotokuvirae</taxon>
        <taxon>Cossaviricota</taxon>
        <taxon>Papovaviricetes</taxon>
        <taxon>Zurhausenvirales</taxon>
        <taxon>Papillomaviridae</taxon>
        <taxon>Firstpapillomavirinae</taxon>
        <taxon>Deltapapillomavirus</taxon>
        <taxon>Deltapapillomavirus 6</taxon>
    </lineage>
</organism>
<dbReference type="Pfam" id="PF00518">
    <property type="entry name" value="E6"/>
    <property type="match status" value="1"/>
</dbReference>
<dbReference type="GO" id="GO:0042025">
    <property type="term" value="C:host cell nucleus"/>
    <property type="evidence" value="ECO:0007669"/>
    <property type="project" value="UniProtKB-SubCell"/>
</dbReference>
<evidence type="ECO:0000256" key="10">
    <source>
        <dbReference type="ARBA" id="ARBA00023125"/>
    </source>
</evidence>
<dbReference type="KEGG" id="vg:10324121"/>
<dbReference type="GO" id="GO:0008270">
    <property type="term" value="F:zinc ion binding"/>
    <property type="evidence" value="ECO:0007669"/>
    <property type="project" value="UniProtKB-KW"/>
</dbReference>
<evidence type="ECO:0000256" key="7">
    <source>
        <dbReference type="ARBA" id="ARBA00022771"/>
    </source>
</evidence>
<evidence type="ECO:0000256" key="6">
    <source>
        <dbReference type="ARBA" id="ARBA00022723"/>
    </source>
</evidence>
<keyword evidence="14" id="KW-0899">Viral immunoevasion</keyword>
<evidence type="ECO:0000256" key="3">
    <source>
        <dbReference type="ARBA" id="ARBA00022562"/>
    </source>
</evidence>
<dbReference type="InterPro" id="IPR001334">
    <property type="entry name" value="E6"/>
</dbReference>
<keyword evidence="5" id="KW-1090">Inhibition of host innate immune response by virus</keyword>
<dbReference type="SUPFAM" id="SSF161229">
    <property type="entry name" value="E6 C-terminal domain-like"/>
    <property type="match status" value="2"/>
</dbReference>
<dbReference type="RefSeq" id="YP_004306465.1">
    <property type="nucleotide sequence ID" value="NC_015267.1"/>
</dbReference>
<evidence type="ECO:0000313" key="17">
    <source>
        <dbReference type="EMBL" id="ADZ53049.1"/>
    </source>
</evidence>
<dbReference type="EMBL" id="HQ912790">
    <property type="protein sequence ID" value="ADZ53049.1"/>
    <property type="molecule type" value="Genomic_DNA"/>
</dbReference>
<reference evidence="17 18" key="1">
    <citation type="journal article" date="2011" name="J. Gen. Virol.">
        <title>Characterization of the complete genomes of Camelus dromedarius papillomavirus types 1 and 2.</title>
        <authorList>
            <person name="Ure A.E."/>
            <person name="Elfadl A.K."/>
            <person name="Khalafalla A.I."/>
            <person name="Gameel A.A."/>
            <person name="Dillner J."/>
            <person name="Forslund O."/>
        </authorList>
    </citation>
    <scope>NUCLEOTIDE SEQUENCE [LARGE SCALE GENOMIC DNA]</scope>
</reference>
<dbReference type="GO" id="GO:0052170">
    <property type="term" value="P:symbiont-mediated suppression of host innate immune response"/>
    <property type="evidence" value="ECO:0007669"/>
    <property type="project" value="UniProtKB-KW"/>
</dbReference>
<evidence type="ECO:0000256" key="16">
    <source>
        <dbReference type="RuleBase" id="RU363123"/>
    </source>
</evidence>
<evidence type="ECO:0000256" key="4">
    <source>
        <dbReference type="ARBA" id="ARBA00022581"/>
    </source>
</evidence>
<evidence type="ECO:0000256" key="12">
    <source>
        <dbReference type="ARBA" id="ARBA00023163"/>
    </source>
</evidence>
<accession>F2YGG8</accession>
<comment type="subcellular location">
    <subcellularLocation>
        <location evidence="16">Host cytoplasm</location>
    </subcellularLocation>
    <subcellularLocation>
        <location evidence="16">Host nucleus</location>
    </subcellularLocation>
</comment>
<evidence type="ECO:0000256" key="15">
    <source>
        <dbReference type="ARBA" id="ARBA00023323"/>
    </source>
</evidence>
<dbReference type="InterPro" id="IPR038575">
    <property type="entry name" value="E6_sf"/>
</dbReference>
<keyword evidence="4" id="KW-0945">Host-virus interaction</keyword>
<comment type="similarity">
    <text evidence="1 16">Belongs to the papillomaviridae E6 protein family.</text>
</comment>
<keyword evidence="8 16" id="KW-0862">Zinc</keyword>
<keyword evidence="3 16" id="KW-1048">Host nucleus</keyword>
<evidence type="ECO:0000256" key="8">
    <source>
        <dbReference type="ARBA" id="ARBA00022833"/>
    </source>
</evidence>
<dbReference type="GeneID" id="10324121"/>
<evidence type="ECO:0000313" key="18">
    <source>
        <dbReference type="Proteomes" id="UP000155887"/>
    </source>
</evidence>
<keyword evidence="9 16" id="KW-0805">Transcription regulation</keyword>
<dbReference type="GO" id="GO:0052150">
    <property type="term" value="P:symbiont-mediated perturbation of host apoptosis"/>
    <property type="evidence" value="ECO:0007669"/>
    <property type="project" value="UniProtKB-KW"/>
</dbReference>
<keyword evidence="10 16" id="KW-0238">DNA-binding</keyword>
<name>F2YGG8_9PAPI</name>
<keyword evidence="2 16" id="KW-0244">Early protein</keyword>
<dbReference type="Gene3D" id="3.30.240.40">
    <property type="entry name" value="E6 early regulatory protein"/>
    <property type="match status" value="2"/>
</dbReference>
<sequence length="128" mass="14712">MPLKKWSDYNNLPCLFCGKLLDGVEALRCEWKKINVVTRHGADWAVCTLCLKQALLIESRLYATVWVKPSLTGDDEKDLVIRCHICGGILSDSEKDRHFVHKEPYIYRRGHLRGRCYDCTSDGLRATN</sequence>
<keyword evidence="12 16" id="KW-0804">Transcription</keyword>
<keyword evidence="6 16" id="KW-0479">Metal-binding</keyword>